<feature type="domain" description="Cation-transporting P-type ATPase C-terminal" evidence="3">
    <location>
        <begin position="1157"/>
        <end position="1370"/>
    </location>
</feature>
<dbReference type="PANTHER" id="PTHR13219">
    <property type="entry name" value="TRANSMEMBRANE PROTEIN 94"/>
    <property type="match status" value="1"/>
</dbReference>
<dbReference type="Proteomes" id="UP000694865">
    <property type="component" value="Unplaced"/>
</dbReference>
<keyword evidence="2" id="KW-0812">Transmembrane</keyword>
<dbReference type="Gene3D" id="1.20.1110.10">
    <property type="entry name" value="Calcium-transporting ATPase, transmembrane domain"/>
    <property type="match status" value="1"/>
</dbReference>
<feature type="transmembrane region" description="Helical" evidence="2">
    <location>
        <begin position="1276"/>
        <end position="1296"/>
    </location>
</feature>
<gene>
    <name evidence="5" type="primary">LOC102807395</name>
</gene>
<keyword evidence="2" id="KW-0472">Membrane</keyword>
<dbReference type="GeneID" id="102807395"/>
<name>A0ABM0M8K2_SACKO</name>
<dbReference type="PANTHER" id="PTHR13219:SF6">
    <property type="entry name" value="TRANSMEMBRANE PROTEIN 94"/>
    <property type="match status" value="1"/>
</dbReference>
<evidence type="ECO:0000313" key="4">
    <source>
        <dbReference type="Proteomes" id="UP000694865"/>
    </source>
</evidence>
<feature type="transmembrane region" description="Helical" evidence="2">
    <location>
        <begin position="1351"/>
        <end position="1371"/>
    </location>
</feature>
<evidence type="ECO:0000256" key="2">
    <source>
        <dbReference type="SAM" id="Phobius"/>
    </source>
</evidence>
<feature type="transmembrane region" description="Helical" evidence="2">
    <location>
        <begin position="1162"/>
        <end position="1182"/>
    </location>
</feature>
<proteinExistence type="predicted"/>
<protein>
    <submittedName>
        <fullName evidence="5">Uncharacterized protein KIAA0195-like</fullName>
    </submittedName>
</protein>
<accession>A0ABM0M8K2</accession>
<keyword evidence="4" id="KW-1185">Reference proteome</keyword>
<feature type="region of interest" description="Disordered" evidence="1">
    <location>
        <begin position="699"/>
        <end position="718"/>
    </location>
</feature>
<dbReference type="Pfam" id="PF00689">
    <property type="entry name" value="Cation_ATPase_C"/>
    <property type="match status" value="1"/>
</dbReference>
<dbReference type="SUPFAM" id="SSF81660">
    <property type="entry name" value="Metal cation-transporting ATPase, ATP-binding domain N"/>
    <property type="match status" value="1"/>
</dbReference>
<feature type="transmembrane region" description="Helical" evidence="2">
    <location>
        <begin position="1211"/>
        <end position="1230"/>
    </location>
</feature>
<evidence type="ECO:0000313" key="5">
    <source>
        <dbReference type="RefSeq" id="XP_006816343.1"/>
    </source>
</evidence>
<feature type="transmembrane region" description="Helical" evidence="2">
    <location>
        <begin position="275"/>
        <end position="292"/>
    </location>
</feature>
<feature type="compositionally biased region" description="Polar residues" evidence="1">
    <location>
        <begin position="702"/>
        <end position="716"/>
    </location>
</feature>
<evidence type="ECO:0000256" key="1">
    <source>
        <dbReference type="SAM" id="MobiDB-lite"/>
    </source>
</evidence>
<feature type="transmembrane region" description="Helical" evidence="2">
    <location>
        <begin position="58"/>
        <end position="78"/>
    </location>
</feature>
<dbReference type="InterPro" id="IPR039720">
    <property type="entry name" value="TMEM94"/>
</dbReference>
<organism evidence="4 5">
    <name type="scientific">Saccoglossus kowalevskii</name>
    <name type="common">Acorn worm</name>
    <dbReference type="NCBI Taxonomy" id="10224"/>
    <lineage>
        <taxon>Eukaryota</taxon>
        <taxon>Metazoa</taxon>
        <taxon>Hemichordata</taxon>
        <taxon>Enteropneusta</taxon>
        <taxon>Harrimaniidae</taxon>
        <taxon>Saccoglossus</taxon>
    </lineage>
</organism>
<keyword evidence="2" id="KW-1133">Transmembrane helix</keyword>
<feature type="transmembrane region" description="Helical" evidence="2">
    <location>
        <begin position="1129"/>
        <end position="1156"/>
    </location>
</feature>
<feature type="transmembrane region" description="Helical" evidence="2">
    <location>
        <begin position="1308"/>
        <end position="1331"/>
    </location>
</feature>
<dbReference type="RefSeq" id="XP_006816343.1">
    <property type="nucleotide sequence ID" value="XM_006816280.1"/>
</dbReference>
<reference evidence="5" key="1">
    <citation type="submission" date="2025-08" db="UniProtKB">
        <authorList>
            <consortium name="RefSeq"/>
        </authorList>
    </citation>
    <scope>IDENTIFICATION</scope>
    <source>
        <tissue evidence="5">Testes</tissue>
    </source>
</reference>
<dbReference type="InterPro" id="IPR023299">
    <property type="entry name" value="ATPase_P-typ_cyto_dom_N"/>
</dbReference>
<dbReference type="SUPFAM" id="SSF81665">
    <property type="entry name" value="Calcium ATPase, transmembrane domain M"/>
    <property type="match status" value="1"/>
</dbReference>
<feature type="transmembrane region" description="Helical" evidence="2">
    <location>
        <begin position="84"/>
        <end position="105"/>
    </location>
</feature>
<feature type="transmembrane region" description="Helical" evidence="2">
    <location>
        <begin position="304"/>
        <end position="328"/>
    </location>
</feature>
<dbReference type="InterPro" id="IPR023298">
    <property type="entry name" value="ATPase_P-typ_TM_dom_sf"/>
</dbReference>
<dbReference type="InterPro" id="IPR006068">
    <property type="entry name" value="ATPase_P-typ_cation-transptr_C"/>
</dbReference>
<evidence type="ECO:0000259" key="3">
    <source>
        <dbReference type="Pfam" id="PF00689"/>
    </source>
</evidence>
<sequence length="1397" mass="158552">MSSEDNMVGLSSRDALKKLHTVIQGELRSYQKEKNWKLEGVPSHCGDLSYHPYSTLHWTNVSILFLFAALMLISYGILNSASNYQLVVEAVIILILLVIHIYINYSDDRLRKKEMQYQAEQLLRKLQGCITSCATWDVKLYPDLSTPQSRSISLQWTFRDNCLVNLPCNLLVSGDTIALRPGQLVPVRVREAKPSDGNVSVELEVGEMYNPCPEDAMEEIEEAVAHEPMKATQFIVLETPYAETLRKCLWNSMNRPLTLLQNKQIVCSTLIERRILPIVFLLSLFANILRYVKLPDDMGHWSTMIILLPIYTSLPLLPLVVPTLWIVINSYGVARILACFEKSKHSVKAQVLEAMETLDEQETLIKQNISFKTVWQHFSPVLFGKSTTLARTANIMQTLGTMTELCCVDKTGVLSWPNPSVEKVFFISSEPTEDDDEEEEVDEDFLNEQEEEKMGEVKSNHALDNDSVFESGKQPQEEDYFAECHVEVLDLTENPMTEDGLQFDDSRWERHLNSLKPLGLNILVNTCNMEAMPERTKFIDHIACIASLQNLPLITRRCLCELAHLIGFSEQAYGDRFKLQQQLASYRKMPIDSMPNQSGVSSVRKSNHIIRSTHYLICIQMLTEGTAGMVLDACTDFWDGTDLCPLTDTDRKKILDFYHRASLSAYCCAFAYRPLPAIISSDLCDSYIEMPTTEANVHATHDTASPTKSPGHNSLRANGKRYRSSGSVHMSNIEDPDGVFRAQCGQIFIGMVAMQYQAKRDIVSLIENLDNACIRFVHFSPDNEMKSKVFAEKVGLEVGWNCHISLRSSEMPPANHVATQLGYTTPTNKKTSQQSLIRKKNVEGDVLVDVENLQVKWKDEEKMNKTLLPPISVRRKLQTTKSLDNVSEHEDAVKTLIHSRSCGNVPICTSEEFVESTPMTADANPAKDISFRDSSRMQKTGSCNPDESLRLRHVSETCTYSTIASEEYEIDGLLSNLTDSAFDMTNRAKLPRGIENIRPHIENVDNVPLLVPLFTNSTPDATKEMITVMQEYGEVVCCIGSTVNVYNTAIFLQADLGIGIEPLYPQVCKQHRDEEFLRHCNSSTNNTEGLLPLDLSHMLAGLPCSLSFHREDNISIIEMIKEARSFTHAIINCFIFLMYCQIAISVIQLVACFLLLPPPLTGNHVLWMSCVIVPLVSITFFATPTDRKIMRLAPSKNLKHWDMQVIGQHTLYFIFKFFFSILVCVLIFAMCLNNLCVDMTGSQQECHILLGDRNNTESWNGWNSEHSQGLLLTQNIVAFFMVLYIAFTSICYVHPLKSLWRQHPFNNGLWCIMIPVVLVLQIMYFCFDMIIWDSTQLHYEFSLLDAPLEAWLLGILWPLLLIPICEIVKLYEVRLHVRYQKRAKLQFGTKLGMNSPF</sequence>